<gene>
    <name evidence="2" type="ORF">PFISCL1PPCAC_21251</name>
</gene>
<comment type="caution">
    <text evidence="2">The sequence shown here is derived from an EMBL/GenBank/DDBJ whole genome shotgun (WGS) entry which is preliminary data.</text>
</comment>
<name>A0AAV5WI04_9BILA</name>
<dbReference type="AlphaFoldDB" id="A0AAV5WI04"/>
<evidence type="ECO:0000313" key="2">
    <source>
        <dbReference type="EMBL" id="GMT29953.1"/>
    </source>
</evidence>
<evidence type="ECO:0000313" key="3">
    <source>
        <dbReference type="Proteomes" id="UP001432322"/>
    </source>
</evidence>
<feature type="coiled-coil region" evidence="1">
    <location>
        <begin position="61"/>
        <end position="105"/>
    </location>
</feature>
<reference evidence="2" key="1">
    <citation type="submission" date="2023-10" db="EMBL/GenBank/DDBJ databases">
        <title>Genome assembly of Pristionchus species.</title>
        <authorList>
            <person name="Yoshida K."/>
            <person name="Sommer R.J."/>
        </authorList>
    </citation>
    <scope>NUCLEOTIDE SEQUENCE</scope>
    <source>
        <strain evidence="2">RS5133</strain>
    </source>
</reference>
<proteinExistence type="predicted"/>
<dbReference type="EMBL" id="BTSY01000005">
    <property type="protein sequence ID" value="GMT29953.1"/>
    <property type="molecule type" value="Genomic_DNA"/>
</dbReference>
<dbReference type="Proteomes" id="UP001432322">
    <property type="component" value="Unassembled WGS sequence"/>
</dbReference>
<feature type="non-terminal residue" evidence="2">
    <location>
        <position position="1"/>
    </location>
</feature>
<protein>
    <submittedName>
        <fullName evidence="2">Uncharacterized protein</fullName>
    </submittedName>
</protein>
<organism evidence="2 3">
    <name type="scientific">Pristionchus fissidentatus</name>
    <dbReference type="NCBI Taxonomy" id="1538716"/>
    <lineage>
        <taxon>Eukaryota</taxon>
        <taxon>Metazoa</taxon>
        <taxon>Ecdysozoa</taxon>
        <taxon>Nematoda</taxon>
        <taxon>Chromadorea</taxon>
        <taxon>Rhabditida</taxon>
        <taxon>Rhabditina</taxon>
        <taxon>Diplogasteromorpha</taxon>
        <taxon>Diplogasteroidea</taxon>
        <taxon>Neodiplogasteridae</taxon>
        <taxon>Pristionchus</taxon>
    </lineage>
</organism>
<keyword evidence="1" id="KW-0175">Coiled coil</keyword>
<sequence length="204" mass="23043">NNSTLDSLLQADWRGAALGAIEGIEEGAVDESMLIQMASRARGIFEQRELQYRETPEYKKIEGLRAEIEKIGETNEKLLKETKKLEECEASAAKTMAEKQKEKIELDNGLDVKKLFFKRRAEVRNALDCCMTKHTQLKTIWSTLASEIAESKGLIGAHSMVAHLSSAFEKSLPDNVLQALLQLQPLHEEKQRQSNEEAIHLAYF</sequence>
<keyword evidence="3" id="KW-1185">Reference proteome</keyword>
<evidence type="ECO:0000256" key="1">
    <source>
        <dbReference type="SAM" id="Coils"/>
    </source>
</evidence>
<accession>A0AAV5WI04</accession>